<accession>A0A157ZV04</accession>
<protein>
    <submittedName>
        <fullName evidence="1">Uncharacterized protein</fullName>
    </submittedName>
</protein>
<dbReference type="OrthoDB" id="9005973at2"/>
<organism evidence="1 2">
    <name type="scientific">Caballeronia pedi</name>
    <dbReference type="NCBI Taxonomy" id="1777141"/>
    <lineage>
        <taxon>Bacteria</taxon>
        <taxon>Pseudomonadati</taxon>
        <taxon>Pseudomonadota</taxon>
        <taxon>Betaproteobacteria</taxon>
        <taxon>Burkholderiales</taxon>
        <taxon>Burkholderiaceae</taxon>
        <taxon>Caballeronia</taxon>
    </lineage>
</organism>
<dbReference type="STRING" id="1777141.AWB80_01333"/>
<keyword evidence="2" id="KW-1185">Reference proteome</keyword>
<dbReference type="AlphaFoldDB" id="A0A157ZV04"/>
<gene>
    <name evidence="1" type="ORF">AWB80_01333</name>
</gene>
<evidence type="ECO:0000313" key="2">
    <source>
        <dbReference type="Proteomes" id="UP000054911"/>
    </source>
</evidence>
<reference evidence="1" key="1">
    <citation type="submission" date="2016-01" db="EMBL/GenBank/DDBJ databases">
        <authorList>
            <person name="Peeters C."/>
        </authorList>
    </citation>
    <scope>NUCLEOTIDE SEQUENCE [LARGE SCALE GENOMIC DNA]</scope>
    <source>
        <strain evidence="1">LMG 29323</strain>
    </source>
</reference>
<dbReference type="RefSeq" id="WP_143327980.1">
    <property type="nucleotide sequence ID" value="NZ_FCOE02000003.1"/>
</dbReference>
<dbReference type="Proteomes" id="UP000054911">
    <property type="component" value="Unassembled WGS sequence"/>
</dbReference>
<proteinExistence type="predicted"/>
<comment type="caution">
    <text evidence="1">The sequence shown here is derived from an EMBL/GenBank/DDBJ whole genome shotgun (WGS) entry which is preliminary data.</text>
</comment>
<sequence length="369" mass="42022">MKVSSLIAKLNSLDPDAEVLLISGCADISEAEELRRVEPQLDWRCEVHFRDDGLSTSIHAPSRFGATSNYDEQYDRAVAETVVLLAGHDANLYYMFEDDFVPDVRKLSKESIEDEVLRNRRGMLEDGTLISRELLLRLLSITPNQLDALVAQGSIFDICVDGVSYYPSIFANPRINAERLHSVSRLVQPVDASSRLDFLLTEWGHLGGRRPIEMLDYIKDYRRVRNSAMVRAQESMRTVVKFFEGQHEEAPVEAEQLYRVAAELDPRMPLWRRARATLTEFGFEYPFAPYPQVNVFTAFIEKSFEGESDTVFEGRVCIHRVDGGWRIFAAWPLADTTDVNETLRCEAQDIVSVAKVAFEYLKRLAAKKA</sequence>
<evidence type="ECO:0000313" key="1">
    <source>
        <dbReference type="EMBL" id="SAK49330.1"/>
    </source>
</evidence>
<dbReference type="EMBL" id="FCOE02000003">
    <property type="protein sequence ID" value="SAK49330.1"/>
    <property type="molecule type" value="Genomic_DNA"/>
</dbReference>
<name>A0A157ZV04_9BURK</name>